<sequence>MSMLNEILEYNEGFVEDKKYEQFITTKFPDKKIVILTCMDTRLFELLPKAMNLKNGDVKIVKSAGAVINHPFGGIMRSLFVAVYALGADEIYIIGHHDCGMAAIEPDAVLEKMKARGVDEKTIEMVKYSGVDLEQWLRGFDNVTDSVRHSVDMVKNHPLMIPSVPVHGLVIDPKTGKLDLVVNGNENR</sequence>
<dbReference type="PANTHER" id="PTHR43175:SF3">
    <property type="entry name" value="CARBON DISULFIDE HYDROLASE"/>
    <property type="match status" value="1"/>
</dbReference>
<dbReference type="GO" id="GO:0008270">
    <property type="term" value="F:zinc ion binding"/>
    <property type="evidence" value="ECO:0007669"/>
    <property type="project" value="InterPro"/>
</dbReference>
<dbReference type="InterPro" id="IPR001765">
    <property type="entry name" value="Carbonic_anhydrase"/>
</dbReference>
<dbReference type="Proteomes" id="UP000242682">
    <property type="component" value="Unassembled WGS sequence"/>
</dbReference>
<evidence type="ECO:0000313" key="7">
    <source>
        <dbReference type="EMBL" id="PSL25988.1"/>
    </source>
</evidence>
<dbReference type="InterPro" id="IPR036874">
    <property type="entry name" value="Carbonic_anhydrase_sf"/>
</dbReference>
<dbReference type="GO" id="GO:0004089">
    <property type="term" value="F:carbonate dehydratase activity"/>
    <property type="evidence" value="ECO:0007669"/>
    <property type="project" value="UniProtKB-EC"/>
</dbReference>
<evidence type="ECO:0000256" key="3">
    <source>
        <dbReference type="ARBA" id="ARBA00022723"/>
    </source>
</evidence>
<feature type="binding site" evidence="6">
    <location>
        <position position="40"/>
    </location>
    <ligand>
        <name>Zn(2+)</name>
        <dbReference type="ChEBI" id="CHEBI:29105"/>
    </ligand>
</feature>
<evidence type="ECO:0000313" key="8">
    <source>
        <dbReference type="Proteomes" id="UP000242682"/>
    </source>
</evidence>
<keyword evidence="4 6" id="KW-0862">Zinc</keyword>
<proteinExistence type="inferred from homology"/>
<accession>A0A2P8FW84</accession>
<evidence type="ECO:0000256" key="6">
    <source>
        <dbReference type="PIRSR" id="PIRSR601765-1"/>
    </source>
</evidence>
<feature type="binding site" evidence="6">
    <location>
        <position position="99"/>
    </location>
    <ligand>
        <name>Zn(2+)</name>
        <dbReference type="ChEBI" id="CHEBI:29105"/>
    </ligand>
</feature>
<comment type="caution">
    <text evidence="7">The sequence shown here is derived from an EMBL/GenBank/DDBJ whole genome shotgun (WGS) entry which is preliminary data.</text>
</comment>
<keyword evidence="8" id="KW-1185">Reference proteome</keyword>
<evidence type="ECO:0000256" key="4">
    <source>
        <dbReference type="ARBA" id="ARBA00022833"/>
    </source>
</evidence>
<evidence type="ECO:0000256" key="2">
    <source>
        <dbReference type="ARBA" id="ARBA00012925"/>
    </source>
</evidence>
<dbReference type="CDD" id="cd03379">
    <property type="entry name" value="beta_CA_cladeD"/>
    <property type="match status" value="1"/>
</dbReference>
<protein>
    <recommendedName>
        <fullName evidence="2">carbonic anhydrase</fullName>
        <ecNumber evidence="2">4.2.1.1</ecNumber>
    </recommendedName>
</protein>
<comment type="similarity">
    <text evidence="1">Belongs to the beta-class carbonic anhydrase family.</text>
</comment>
<feature type="binding site" evidence="6">
    <location>
        <position position="38"/>
    </location>
    <ligand>
        <name>Zn(2+)</name>
        <dbReference type="ChEBI" id="CHEBI:29105"/>
    </ligand>
</feature>
<name>A0A2P8FW84_9BACL</name>
<dbReference type="OrthoDB" id="9792260at2"/>
<organism evidence="7 8">
    <name type="scientific">Planomicrobium soli</name>
    <dbReference type="NCBI Taxonomy" id="1176648"/>
    <lineage>
        <taxon>Bacteria</taxon>
        <taxon>Bacillati</taxon>
        <taxon>Bacillota</taxon>
        <taxon>Bacilli</taxon>
        <taxon>Bacillales</taxon>
        <taxon>Caryophanaceae</taxon>
        <taxon>Planomicrobium</taxon>
    </lineage>
</organism>
<evidence type="ECO:0000256" key="5">
    <source>
        <dbReference type="ARBA" id="ARBA00048348"/>
    </source>
</evidence>
<feature type="binding site" evidence="6">
    <location>
        <position position="96"/>
    </location>
    <ligand>
        <name>Zn(2+)</name>
        <dbReference type="ChEBI" id="CHEBI:29105"/>
    </ligand>
</feature>
<dbReference type="EMBL" id="PYAT01000020">
    <property type="protein sequence ID" value="PSL25988.1"/>
    <property type="molecule type" value="Genomic_DNA"/>
</dbReference>
<dbReference type="SUPFAM" id="SSF53056">
    <property type="entry name" value="beta-carbonic anhydrase, cab"/>
    <property type="match status" value="1"/>
</dbReference>
<comment type="catalytic activity">
    <reaction evidence="5">
        <text>hydrogencarbonate + H(+) = CO2 + H2O</text>
        <dbReference type="Rhea" id="RHEA:10748"/>
        <dbReference type="ChEBI" id="CHEBI:15377"/>
        <dbReference type="ChEBI" id="CHEBI:15378"/>
        <dbReference type="ChEBI" id="CHEBI:16526"/>
        <dbReference type="ChEBI" id="CHEBI:17544"/>
        <dbReference type="EC" id="4.2.1.1"/>
    </reaction>
</comment>
<dbReference type="SMART" id="SM00947">
    <property type="entry name" value="Pro_CA"/>
    <property type="match status" value="1"/>
</dbReference>
<dbReference type="Gene3D" id="3.40.1050.10">
    <property type="entry name" value="Carbonic anhydrase"/>
    <property type="match status" value="1"/>
</dbReference>
<gene>
    <name evidence="7" type="ORF">B0H99_12013</name>
</gene>
<dbReference type="PANTHER" id="PTHR43175">
    <property type="entry name" value="CARBONIC ANHYDRASE"/>
    <property type="match status" value="1"/>
</dbReference>
<dbReference type="AlphaFoldDB" id="A0A2P8FW84"/>
<dbReference type="RefSeq" id="WP_106534767.1">
    <property type="nucleotide sequence ID" value="NZ_PYAT01000020.1"/>
</dbReference>
<evidence type="ECO:0000256" key="1">
    <source>
        <dbReference type="ARBA" id="ARBA00006217"/>
    </source>
</evidence>
<reference evidence="7 8" key="1">
    <citation type="submission" date="2018-03" db="EMBL/GenBank/DDBJ databases">
        <title>Genomic Encyclopedia of Type Strains, Phase III (KMG-III): the genomes of soil and plant-associated and newly described type strains.</title>
        <authorList>
            <person name="Whitman W."/>
        </authorList>
    </citation>
    <scope>NUCLEOTIDE SEQUENCE [LARGE SCALE GENOMIC DNA]</scope>
    <source>
        <strain evidence="7 8">CGMCC 1.12259</strain>
    </source>
</reference>
<dbReference type="EC" id="4.2.1.1" evidence="2"/>
<comment type="cofactor">
    <cofactor evidence="6">
        <name>Zn(2+)</name>
        <dbReference type="ChEBI" id="CHEBI:29105"/>
    </cofactor>
    <text evidence="6">Binds 1 zinc ion per subunit.</text>
</comment>
<keyword evidence="3 6" id="KW-0479">Metal-binding</keyword>
<dbReference type="Pfam" id="PF00484">
    <property type="entry name" value="Pro_CA"/>
    <property type="match status" value="1"/>
</dbReference>